<name>A0AA50H6Z2_9HYPH</name>
<comment type="subcellular location">
    <subcellularLocation>
        <location evidence="1">Cytoplasm</location>
    </subcellularLocation>
</comment>
<geneLocation type="plasmid" evidence="19 20">
    <name>unnamed1</name>
</geneLocation>
<keyword evidence="6 16" id="KW-0285">Flavoprotein</keyword>
<dbReference type="Pfam" id="PF02852">
    <property type="entry name" value="Pyr_redox_dim"/>
    <property type="match status" value="1"/>
</dbReference>
<evidence type="ECO:0000256" key="8">
    <source>
        <dbReference type="ARBA" id="ARBA00023002"/>
    </source>
</evidence>
<keyword evidence="7 14" id="KW-0274">FAD</keyword>
<comment type="cofactor">
    <cofactor evidence="14 16">
        <name>FAD</name>
        <dbReference type="ChEBI" id="CHEBI:57692"/>
    </cofactor>
    <text evidence="14 16">Binds 1 FAD per subunit.</text>
</comment>
<proteinExistence type="inferred from homology"/>
<feature type="binding site" evidence="14">
    <location>
        <begin position="186"/>
        <end position="193"/>
    </location>
    <ligand>
        <name>NAD(+)</name>
        <dbReference type="ChEBI" id="CHEBI:57540"/>
    </ligand>
</feature>
<keyword evidence="20" id="KW-1185">Reference proteome</keyword>
<dbReference type="PANTHER" id="PTHR22912">
    <property type="entry name" value="DISULFIDE OXIDOREDUCTASE"/>
    <property type="match status" value="1"/>
</dbReference>
<feature type="binding site" evidence="14">
    <location>
        <position position="50"/>
    </location>
    <ligand>
        <name>FAD</name>
        <dbReference type="ChEBI" id="CHEBI:57692"/>
    </ligand>
</feature>
<evidence type="ECO:0000256" key="4">
    <source>
        <dbReference type="ARBA" id="ARBA00016961"/>
    </source>
</evidence>
<keyword evidence="14" id="KW-0547">Nucleotide-binding</keyword>
<dbReference type="PANTHER" id="PTHR22912:SF217">
    <property type="entry name" value="DIHYDROLIPOYL DEHYDROGENASE"/>
    <property type="match status" value="1"/>
</dbReference>
<keyword evidence="9 14" id="KW-0520">NAD</keyword>
<evidence type="ECO:0000256" key="5">
    <source>
        <dbReference type="ARBA" id="ARBA00022490"/>
    </source>
</evidence>
<dbReference type="SUPFAM" id="SSF51905">
    <property type="entry name" value="FAD/NAD(P)-binding domain"/>
    <property type="match status" value="1"/>
</dbReference>
<dbReference type="InterPro" id="IPR001100">
    <property type="entry name" value="Pyr_nuc-diS_OxRdtase"/>
</dbReference>
<dbReference type="Pfam" id="PF07992">
    <property type="entry name" value="Pyr_redox_2"/>
    <property type="match status" value="1"/>
</dbReference>
<dbReference type="EMBL" id="CP132303">
    <property type="protein sequence ID" value="WLS00545.1"/>
    <property type="molecule type" value="Genomic_DNA"/>
</dbReference>
<dbReference type="InterPro" id="IPR050151">
    <property type="entry name" value="Class-I_Pyr_Nuc-Dis_Oxidored"/>
</dbReference>
<evidence type="ECO:0000256" key="12">
    <source>
        <dbReference type="ARBA" id="ARBA00049187"/>
    </source>
</evidence>
<evidence type="ECO:0000256" key="1">
    <source>
        <dbReference type="ARBA" id="ARBA00004496"/>
    </source>
</evidence>
<evidence type="ECO:0000256" key="2">
    <source>
        <dbReference type="ARBA" id="ARBA00007532"/>
    </source>
</evidence>
<dbReference type="AlphaFoldDB" id="A0AA50H6Z2"/>
<dbReference type="GO" id="GO:0050660">
    <property type="term" value="F:flavin adenine dinucleotide binding"/>
    <property type="evidence" value="ECO:0007669"/>
    <property type="project" value="InterPro"/>
</dbReference>
<evidence type="ECO:0000259" key="17">
    <source>
        <dbReference type="Pfam" id="PF02852"/>
    </source>
</evidence>
<keyword evidence="5" id="KW-0963">Cytoplasm</keyword>
<dbReference type="RefSeq" id="WP_306040267.1">
    <property type="nucleotide sequence ID" value="NZ_CP132303.1"/>
</dbReference>
<reference evidence="19 20" key="1">
    <citation type="submission" date="2023-08" db="EMBL/GenBank/DDBJ databases">
        <title>Pathogen: clinical or host-associated sample.</title>
        <authorList>
            <person name="Hergert J."/>
            <person name="Casey R."/>
            <person name="Wagner J."/>
            <person name="Young E.L."/>
            <person name="Oakeson K.F."/>
        </authorList>
    </citation>
    <scope>NUCLEOTIDE SEQUENCE [LARGE SCALE GENOMIC DNA]</scope>
    <source>
        <strain evidence="19 20">1760953</strain>
        <plasmid evidence="19 20">unnamed1</plasmid>
    </source>
</reference>
<evidence type="ECO:0000313" key="19">
    <source>
        <dbReference type="EMBL" id="WLS00545.1"/>
    </source>
</evidence>
<feature type="active site" description="Proton acceptor" evidence="13">
    <location>
        <position position="448"/>
    </location>
</feature>
<dbReference type="InterPro" id="IPR004099">
    <property type="entry name" value="Pyr_nucl-diS_OxRdtase_dimer"/>
</dbReference>
<evidence type="ECO:0000313" key="20">
    <source>
        <dbReference type="Proteomes" id="UP001234585"/>
    </source>
</evidence>
<dbReference type="GO" id="GO:0005737">
    <property type="term" value="C:cytoplasm"/>
    <property type="evidence" value="ECO:0007669"/>
    <property type="project" value="UniProtKB-SubCell"/>
</dbReference>
<keyword evidence="19" id="KW-0614">Plasmid</keyword>
<dbReference type="Gene3D" id="3.50.50.60">
    <property type="entry name" value="FAD/NAD(P)-binding domain"/>
    <property type="match status" value="2"/>
</dbReference>
<dbReference type="PROSITE" id="PS00076">
    <property type="entry name" value="PYRIDINE_REDOX_1"/>
    <property type="match status" value="1"/>
</dbReference>
<feature type="binding site" evidence="14">
    <location>
        <begin position="322"/>
        <end position="325"/>
    </location>
    <ligand>
        <name>FAD</name>
        <dbReference type="ChEBI" id="CHEBI:57692"/>
    </ligand>
</feature>
<dbReference type="GO" id="GO:0004148">
    <property type="term" value="F:dihydrolipoyl dehydrogenase (NADH) activity"/>
    <property type="evidence" value="ECO:0007669"/>
    <property type="project" value="UniProtKB-EC"/>
</dbReference>
<evidence type="ECO:0000259" key="18">
    <source>
        <dbReference type="Pfam" id="PF07992"/>
    </source>
</evidence>
<evidence type="ECO:0000256" key="6">
    <source>
        <dbReference type="ARBA" id="ARBA00022630"/>
    </source>
</evidence>
<feature type="binding site" evidence="14">
    <location>
        <position position="316"/>
    </location>
    <ligand>
        <name>FAD</name>
        <dbReference type="ChEBI" id="CHEBI:57692"/>
    </ligand>
</feature>
<evidence type="ECO:0000256" key="10">
    <source>
        <dbReference type="ARBA" id="ARBA00023157"/>
    </source>
</evidence>
<evidence type="ECO:0000256" key="14">
    <source>
        <dbReference type="PIRSR" id="PIRSR000350-3"/>
    </source>
</evidence>
<evidence type="ECO:0000256" key="9">
    <source>
        <dbReference type="ARBA" id="ARBA00023027"/>
    </source>
</evidence>
<dbReference type="Proteomes" id="UP001234585">
    <property type="component" value="Plasmid unnamed1"/>
</dbReference>
<feature type="disulfide bond" description="Redox-active" evidence="15">
    <location>
        <begin position="41"/>
        <end position="46"/>
    </location>
</feature>
<dbReference type="FunFam" id="3.30.390.30:FF:000001">
    <property type="entry name" value="Dihydrolipoyl dehydrogenase"/>
    <property type="match status" value="1"/>
</dbReference>
<dbReference type="NCBIfam" id="TIGR01350">
    <property type="entry name" value="lipoamide_DH"/>
    <property type="match status" value="1"/>
</dbReference>
<feature type="domain" description="Pyridine nucleotide-disulphide oxidoreductase dimerisation" evidence="17">
    <location>
        <begin position="350"/>
        <end position="458"/>
    </location>
</feature>
<keyword evidence="11 16" id="KW-0676">Redox-active center</keyword>
<evidence type="ECO:0000256" key="15">
    <source>
        <dbReference type="PIRSR" id="PIRSR000350-4"/>
    </source>
</evidence>
<gene>
    <name evidence="19" type="primary">lpdA</name>
    <name evidence="19" type="ORF">Q9313_20905</name>
</gene>
<feature type="domain" description="FAD/NAD(P)-binding" evidence="18">
    <location>
        <begin position="4"/>
        <end position="331"/>
    </location>
</feature>
<dbReference type="InterPro" id="IPR012999">
    <property type="entry name" value="Pyr_OxRdtase_I_AS"/>
</dbReference>
<comment type="similarity">
    <text evidence="2 16">Belongs to the class-I pyridine nucleotide-disulfide oxidoreductase family.</text>
</comment>
<dbReference type="SUPFAM" id="SSF55424">
    <property type="entry name" value="FAD/NAD-linked reductases, dimerisation (C-terminal) domain"/>
    <property type="match status" value="1"/>
</dbReference>
<keyword evidence="8 16" id="KW-0560">Oxidoreductase</keyword>
<dbReference type="Gene3D" id="3.30.390.30">
    <property type="match status" value="1"/>
</dbReference>
<comment type="miscellaneous">
    <text evidence="16">The active site is a redox-active disulfide bond.</text>
</comment>
<dbReference type="InterPro" id="IPR023753">
    <property type="entry name" value="FAD/NAD-binding_dom"/>
</dbReference>
<feature type="binding site" evidence="14">
    <location>
        <position position="276"/>
    </location>
    <ligand>
        <name>NAD(+)</name>
        <dbReference type="ChEBI" id="CHEBI:57540"/>
    </ligand>
</feature>
<dbReference type="PIRSF" id="PIRSF000350">
    <property type="entry name" value="Mercury_reductase_MerA"/>
    <property type="match status" value="1"/>
</dbReference>
<dbReference type="PRINTS" id="PR00411">
    <property type="entry name" value="PNDRDTASEI"/>
</dbReference>
<organism evidence="19 20">
    <name type="scientific">Shinella sumterensis</name>
    <dbReference type="NCBI Taxonomy" id="1967501"/>
    <lineage>
        <taxon>Bacteria</taxon>
        <taxon>Pseudomonadati</taxon>
        <taxon>Pseudomonadota</taxon>
        <taxon>Alphaproteobacteria</taxon>
        <taxon>Hyphomicrobiales</taxon>
        <taxon>Rhizobiaceae</taxon>
        <taxon>Shinella</taxon>
    </lineage>
</organism>
<evidence type="ECO:0000256" key="3">
    <source>
        <dbReference type="ARBA" id="ARBA00012608"/>
    </source>
</evidence>
<accession>A0AA50H6Z2</accession>
<dbReference type="EC" id="1.8.1.4" evidence="3 16"/>
<dbReference type="InterPro" id="IPR036188">
    <property type="entry name" value="FAD/NAD-bd_sf"/>
</dbReference>
<keyword evidence="10" id="KW-1015">Disulfide bond</keyword>
<comment type="catalytic activity">
    <reaction evidence="12 16">
        <text>N(6)-[(R)-dihydrolipoyl]-L-lysyl-[protein] + NAD(+) = N(6)-[(R)-lipoyl]-L-lysyl-[protein] + NADH + H(+)</text>
        <dbReference type="Rhea" id="RHEA:15045"/>
        <dbReference type="Rhea" id="RHEA-COMP:10474"/>
        <dbReference type="Rhea" id="RHEA-COMP:10475"/>
        <dbReference type="ChEBI" id="CHEBI:15378"/>
        <dbReference type="ChEBI" id="CHEBI:57540"/>
        <dbReference type="ChEBI" id="CHEBI:57945"/>
        <dbReference type="ChEBI" id="CHEBI:83099"/>
        <dbReference type="ChEBI" id="CHEBI:83100"/>
        <dbReference type="EC" id="1.8.1.4"/>
    </reaction>
</comment>
<feature type="binding site" evidence="14">
    <location>
        <position position="209"/>
    </location>
    <ligand>
        <name>NAD(+)</name>
        <dbReference type="ChEBI" id="CHEBI:57540"/>
    </ligand>
</feature>
<dbReference type="InterPro" id="IPR006258">
    <property type="entry name" value="Lipoamide_DH"/>
</dbReference>
<dbReference type="PRINTS" id="PR00368">
    <property type="entry name" value="FADPNR"/>
</dbReference>
<evidence type="ECO:0000256" key="7">
    <source>
        <dbReference type="ARBA" id="ARBA00022827"/>
    </source>
</evidence>
<evidence type="ECO:0000256" key="11">
    <source>
        <dbReference type="ARBA" id="ARBA00023284"/>
    </source>
</evidence>
<evidence type="ECO:0000256" key="16">
    <source>
        <dbReference type="RuleBase" id="RU003692"/>
    </source>
</evidence>
<dbReference type="GO" id="GO:0006103">
    <property type="term" value="P:2-oxoglutarate metabolic process"/>
    <property type="evidence" value="ECO:0007669"/>
    <property type="project" value="TreeGrafter"/>
</dbReference>
<dbReference type="InterPro" id="IPR016156">
    <property type="entry name" value="FAD/NAD-linked_Rdtase_dimer_sf"/>
</dbReference>
<sequence>MPAYDVIVIGAGPGGYVAAIRAAQLGLRTAVVERRHLGGICLNWGCIPTKSLLHSAALMDEVRHAGTFGIRSETPSVDLPTVVARSRTVAGQLNTGVQFLLRKNKVDVIWGAAEILAPGMVRVTAGEGEAPKGTFAPGDYDAAHIIIATGASERRLPGIVADGERIWSYHHAMMPAALPASIAIVGGGAIGVEFASLYSSLGAKVTLIERLARILPQEDAEVAEQMSKSLRKRGIEVLTGVEISQVSSDVAGVTVRFSDPDGPREITADKLLSAAGVVANVDGLGLEKLGVALRNGTIAADAAGRTSISGLYAIGDVAGPPMLAHKAEHEGVRCVEAIAGRGLHAGMGPVPSCIFAAPQVASIGLTEEAALQKGLVVDIGRFAFRGNGKAVTIGETDGFVKVLFDKVSGRLVGAHMIGPSVSELVPVFSLALTMGATREHLLHTIFPHPTLSEALHEATLASDSRAIHA</sequence>
<evidence type="ECO:0000256" key="13">
    <source>
        <dbReference type="PIRSR" id="PIRSR000350-2"/>
    </source>
</evidence>
<protein>
    <recommendedName>
        <fullName evidence="4 16">Dihydrolipoyl dehydrogenase</fullName>
        <ecNumber evidence="3 16">1.8.1.4</ecNumber>
    </recommendedName>
</protein>